<evidence type="ECO:0000313" key="2">
    <source>
        <dbReference type="Proteomes" id="UP000886595"/>
    </source>
</evidence>
<protein>
    <submittedName>
        <fullName evidence="1">Uncharacterized protein</fullName>
    </submittedName>
</protein>
<name>A0A8X7PTY0_BRACI</name>
<proteinExistence type="predicted"/>
<gene>
    <name evidence="1" type="ORF">Bca52824_077613</name>
</gene>
<dbReference type="Proteomes" id="UP000886595">
    <property type="component" value="Unassembled WGS sequence"/>
</dbReference>
<evidence type="ECO:0000313" key="1">
    <source>
        <dbReference type="EMBL" id="KAG2258319.1"/>
    </source>
</evidence>
<dbReference type="AlphaFoldDB" id="A0A8X7PTY0"/>
<organism evidence="1 2">
    <name type="scientific">Brassica carinata</name>
    <name type="common">Ethiopian mustard</name>
    <name type="synonym">Abyssinian cabbage</name>
    <dbReference type="NCBI Taxonomy" id="52824"/>
    <lineage>
        <taxon>Eukaryota</taxon>
        <taxon>Viridiplantae</taxon>
        <taxon>Streptophyta</taxon>
        <taxon>Embryophyta</taxon>
        <taxon>Tracheophyta</taxon>
        <taxon>Spermatophyta</taxon>
        <taxon>Magnoliopsida</taxon>
        <taxon>eudicotyledons</taxon>
        <taxon>Gunneridae</taxon>
        <taxon>Pentapetalae</taxon>
        <taxon>rosids</taxon>
        <taxon>malvids</taxon>
        <taxon>Brassicales</taxon>
        <taxon>Brassicaceae</taxon>
        <taxon>Brassiceae</taxon>
        <taxon>Brassica</taxon>
    </lineage>
</organism>
<sequence length="283" mass="31801">MELKGNSSISSDRKTNKKIVASSAIANQTPVINRKAPILCYVLQRGRSQIGTIEANSFMGSEQYKEVKALKRPDEDHRERVVQMKVLLFFMKSSALLMFYPFELKFPTVGIWFPDIDMCSVGFSVLPSYVSIKIDKLPSDNHPDGTQRKLFNLQRPQDQQEDRRILRDCKSNVQINRQGTDSYVMFFNEVGPRLGQSEANSFMGSECLLVGALADEAVAEKVASVLGVVATQALGAESIGREESAVTGLMELMRCGTPRGKEKLLRRCYNSAQPVERLWLRRL</sequence>
<dbReference type="EMBL" id="JAAMPC010000015">
    <property type="protein sequence ID" value="KAG2258319.1"/>
    <property type="molecule type" value="Genomic_DNA"/>
</dbReference>
<comment type="caution">
    <text evidence="1">The sequence shown here is derived from an EMBL/GenBank/DDBJ whole genome shotgun (WGS) entry which is preliminary data.</text>
</comment>
<reference evidence="1 2" key="1">
    <citation type="submission" date="2020-02" db="EMBL/GenBank/DDBJ databases">
        <authorList>
            <person name="Ma Q."/>
            <person name="Huang Y."/>
            <person name="Song X."/>
            <person name="Pei D."/>
        </authorList>
    </citation>
    <scope>NUCLEOTIDE SEQUENCE [LARGE SCALE GENOMIC DNA]</scope>
    <source>
        <strain evidence="1">Sxm20200214</strain>
        <tissue evidence="1">Leaf</tissue>
    </source>
</reference>
<accession>A0A8X7PTY0</accession>
<keyword evidence="2" id="KW-1185">Reference proteome</keyword>